<keyword evidence="1" id="KW-0812">Transmembrane</keyword>
<feature type="transmembrane region" description="Helical" evidence="1">
    <location>
        <begin position="54"/>
        <end position="71"/>
    </location>
</feature>
<organism evidence="3 4">
    <name type="scientific">Paenibacillus sabuli</name>
    <dbReference type="NCBI Taxonomy" id="2772509"/>
    <lineage>
        <taxon>Bacteria</taxon>
        <taxon>Bacillati</taxon>
        <taxon>Bacillota</taxon>
        <taxon>Bacilli</taxon>
        <taxon>Bacillales</taxon>
        <taxon>Paenibacillaceae</taxon>
        <taxon>Paenibacillus</taxon>
    </lineage>
</organism>
<sequence length="140" mass="15965">MNQTRHPAGRLPRWLPALLVMTVIFWLSSRTGDELDGVLPWMQRLLPWMQSFDWGHFVAYFALALAFDYALGARADAPRWKALIVLLCLLYGITDEYHQSFVAGRMPDPADLRNDTIGALAAVLLLAIAPIRRRWRKFAA</sequence>
<protein>
    <submittedName>
        <fullName evidence="3">VanZ family protein</fullName>
    </submittedName>
</protein>
<evidence type="ECO:0000313" key="4">
    <source>
        <dbReference type="Proteomes" id="UP000621560"/>
    </source>
</evidence>
<dbReference type="AlphaFoldDB" id="A0A927BVG3"/>
<dbReference type="InterPro" id="IPR006976">
    <property type="entry name" value="VanZ-like"/>
</dbReference>
<feature type="transmembrane region" description="Helical" evidence="1">
    <location>
        <begin position="78"/>
        <end position="94"/>
    </location>
</feature>
<evidence type="ECO:0000259" key="2">
    <source>
        <dbReference type="Pfam" id="PF04892"/>
    </source>
</evidence>
<accession>A0A927BVG3</accession>
<gene>
    <name evidence="3" type="primary">vanZ</name>
    <name evidence="3" type="ORF">IDH44_13515</name>
</gene>
<dbReference type="NCBIfam" id="NF037970">
    <property type="entry name" value="vanZ_1"/>
    <property type="match status" value="1"/>
</dbReference>
<keyword evidence="1" id="KW-1133">Transmembrane helix</keyword>
<keyword evidence="4" id="KW-1185">Reference proteome</keyword>
<evidence type="ECO:0000313" key="3">
    <source>
        <dbReference type="EMBL" id="MBD2846219.1"/>
    </source>
</evidence>
<dbReference type="RefSeq" id="WP_190918438.1">
    <property type="nucleotide sequence ID" value="NZ_JACXIZ010000021.1"/>
</dbReference>
<dbReference type="EMBL" id="JACXIZ010000021">
    <property type="protein sequence ID" value="MBD2846219.1"/>
    <property type="molecule type" value="Genomic_DNA"/>
</dbReference>
<evidence type="ECO:0000256" key="1">
    <source>
        <dbReference type="SAM" id="Phobius"/>
    </source>
</evidence>
<comment type="caution">
    <text evidence="3">The sequence shown here is derived from an EMBL/GenBank/DDBJ whole genome shotgun (WGS) entry which is preliminary data.</text>
</comment>
<keyword evidence="1" id="KW-0472">Membrane</keyword>
<dbReference type="Pfam" id="PF04892">
    <property type="entry name" value="VanZ"/>
    <property type="match status" value="1"/>
</dbReference>
<name>A0A927BVG3_9BACL</name>
<reference evidence="3" key="1">
    <citation type="submission" date="2020-09" db="EMBL/GenBank/DDBJ databases">
        <title>A novel bacterium of genus Paenibacillus, isolated from South China Sea.</title>
        <authorList>
            <person name="Huang H."/>
            <person name="Mo K."/>
            <person name="Hu Y."/>
        </authorList>
    </citation>
    <scope>NUCLEOTIDE SEQUENCE</scope>
    <source>
        <strain evidence="3">IB182496</strain>
    </source>
</reference>
<proteinExistence type="predicted"/>
<feature type="transmembrane region" description="Helical" evidence="1">
    <location>
        <begin position="114"/>
        <end position="131"/>
    </location>
</feature>
<feature type="domain" description="VanZ-like" evidence="2">
    <location>
        <begin position="15"/>
        <end position="128"/>
    </location>
</feature>
<dbReference type="Proteomes" id="UP000621560">
    <property type="component" value="Unassembled WGS sequence"/>
</dbReference>